<dbReference type="Pfam" id="PF13556">
    <property type="entry name" value="HTH_30"/>
    <property type="match status" value="1"/>
</dbReference>
<dbReference type="EMBL" id="JAUSWG010000007">
    <property type="protein sequence ID" value="MDQ0556698.1"/>
    <property type="molecule type" value="Genomic_DNA"/>
</dbReference>
<protein>
    <recommendedName>
        <fullName evidence="1">PucR C-terminal helix-turn-helix domain-containing protein</fullName>
    </recommendedName>
</protein>
<organism evidence="2 3">
    <name type="scientific">Paraclostridium ghonii</name>
    <dbReference type="NCBI Taxonomy" id="29358"/>
    <lineage>
        <taxon>Bacteria</taxon>
        <taxon>Bacillati</taxon>
        <taxon>Bacillota</taxon>
        <taxon>Clostridia</taxon>
        <taxon>Peptostreptococcales</taxon>
        <taxon>Peptostreptococcaceae</taxon>
        <taxon>Paraclostridium</taxon>
    </lineage>
</organism>
<gene>
    <name evidence="2" type="ORF">QOZ92_001814</name>
</gene>
<feature type="domain" description="PucR C-terminal helix-turn-helix" evidence="1">
    <location>
        <begin position="207"/>
        <end position="260"/>
    </location>
</feature>
<accession>A0ABU0N0L2</accession>
<dbReference type="InterPro" id="IPR042070">
    <property type="entry name" value="PucR_C-HTH_sf"/>
</dbReference>
<dbReference type="Gene3D" id="1.10.10.2840">
    <property type="entry name" value="PucR C-terminal helix-turn-helix domain"/>
    <property type="match status" value="1"/>
</dbReference>
<evidence type="ECO:0000313" key="3">
    <source>
        <dbReference type="Proteomes" id="UP001232584"/>
    </source>
</evidence>
<reference evidence="2 3" key="1">
    <citation type="submission" date="2023-07" db="EMBL/GenBank/DDBJ databases">
        <title>Genomic Encyclopedia of Type Strains, Phase IV (KMG-IV): sequencing the most valuable type-strain genomes for metagenomic binning, comparative biology and taxonomic classification.</title>
        <authorList>
            <person name="Goeker M."/>
        </authorList>
    </citation>
    <scope>NUCLEOTIDE SEQUENCE [LARGE SCALE GENOMIC DNA]</scope>
    <source>
        <strain evidence="2 3">DSM 15049</strain>
    </source>
</reference>
<sequence>MFYNKIKTLDKLRGEILRDLIEFFESQIEKKINLYKFKEEDIVKENQQVVVWNDQKYIIEIKEDNIKNLKGYFYLIYQKNINKDLLNEILTTLYEDVNIINYKGNYILNTKNLDLINKDTPQIIETESYEKTYIINFGEIKSKDEFDIKINLISKLRKYILIENNDRKYFNIFDLALYNMIELCGSDITYKNLFDYNLIGTIDNLVLETGIAFIENGFNISKTSNNIYLHRNTLIYRLEKIKDILGMDIKNFNEACIYYMIVKKYLVNKTI</sequence>
<dbReference type="InterPro" id="IPR025736">
    <property type="entry name" value="PucR_C-HTH_dom"/>
</dbReference>
<evidence type="ECO:0000313" key="2">
    <source>
        <dbReference type="EMBL" id="MDQ0556698.1"/>
    </source>
</evidence>
<comment type="caution">
    <text evidence="2">The sequence shown here is derived from an EMBL/GenBank/DDBJ whole genome shotgun (WGS) entry which is preliminary data.</text>
</comment>
<name>A0ABU0N0L2_9FIRM</name>
<keyword evidence="3" id="KW-1185">Reference proteome</keyword>
<dbReference type="Proteomes" id="UP001232584">
    <property type="component" value="Unassembled WGS sequence"/>
</dbReference>
<proteinExistence type="predicted"/>
<evidence type="ECO:0000259" key="1">
    <source>
        <dbReference type="Pfam" id="PF13556"/>
    </source>
</evidence>